<keyword evidence="3 9" id="KW-0378">Hydrolase</keyword>
<dbReference type="InterPro" id="IPR051156">
    <property type="entry name" value="Mito/Outer_Membr_Metalloprot"/>
</dbReference>
<keyword evidence="10" id="KW-0472">Membrane</keyword>
<evidence type="ECO:0000256" key="6">
    <source>
        <dbReference type="ARBA" id="ARBA00038233"/>
    </source>
</evidence>
<comment type="cofactor">
    <cofactor evidence="9">
        <name>Zn(2+)</name>
        <dbReference type="ChEBI" id="CHEBI:29105"/>
    </cofactor>
    <text evidence="9">Binds 1 zinc ion per subunit.</text>
</comment>
<comment type="similarity">
    <text evidence="6 9">Belongs to the peptidase M48 family.</text>
</comment>
<evidence type="ECO:0000256" key="9">
    <source>
        <dbReference type="RuleBase" id="RU003983"/>
    </source>
</evidence>
<feature type="transmembrane region" description="Helical" evidence="10">
    <location>
        <begin position="87"/>
        <end position="108"/>
    </location>
</feature>
<gene>
    <name evidence="12" type="ORF">DGYR_LOCUS4519</name>
</gene>
<protein>
    <recommendedName>
        <fullName evidence="7">Metalloendopeptidase OMA1, mitochondrial</fullName>
    </recommendedName>
    <alternativeName>
        <fullName evidence="8">Overlapping with the m-AAA protease 1 homolog</fullName>
    </alternativeName>
</protein>
<dbReference type="PANTHER" id="PTHR22726:SF1">
    <property type="entry name" value="METALLOENDOPEPTIDASE OMA1, MITOCHONDRIAL"/>
    <property type="match status" value="1"/>
</dbReference>
<dbReference type="CDD" id="cd07331">
    <property type="entry name" value="M48C_Oma1_like"/>
    <property type="match status" value="1"/>
</dbReference>
<evidence type="ECO:0000256" key="4">
    <source>
        <dbReference type="ARBA" id="ARBA00022833"/>
    </source>
</evidence>
<keyword evidence="10" id="KW-0812">Transmembrane</keyword>
<keyword evidence="10" id="KW-1133">Transmembrane helix</keyword>
<evidence type="ECO:0000256" key="5">
    <source>
        <dbReference type="ARBA" id="ARBA00023049"/>
    </source>
</evidence>
<feature type="transmembrane region" description="Helical" evidence="10">
    <location>
        <begin position="48"/>
        <end position="67"/>
    </location>
</feature>
<dbReference type="GO" id="GO:0034982">
    <property type="term" value="P:mitochondrial protein processing"/>
    <property type="evidence" value="ECO:0007669"/>
    <property type="project" value="TreeGrafter"/>
</dbReference>
<evidence type="ECO:0000256" key="7">
    <source>
        <dbReference type="ARBA" id="ARBA00040360"/>
    </source>
</evidence>
<keyword evidence="4 9" id="KW-0862">Zinc</keyword>
<feature type="transmembrane region" description="Helical" evidence="10">
    <location>
        <begin position="239"/>
        <end position="258"/>
    </location>
</feature>
<feature type="domain" description="Peptidase M48" evidence="11">
    <location>
        <begin position="172"/>
        <end position="345"/>
    </location>
</feature>
<proteinExistence type="inferred from homology"/>
<dbReference type="OrthoDB" id="7464992at2759"/>
<dbReference type="EMBL" id="CAJFCJ010000006">
    <property type="protein sequence ID" value="CAD5115823.1"/>
    <property type="molecule type" value="Genomic_DNA"/>
</dbReference>
<dbReference type="AlphaFoldDB" id="A0A7I8VHY8"/>
<keyword evidence="1 9" id="KW-0645">Protease</keyword>
<dbReference type="GO" id="GO:0006515">
    <property type="term" value="P:protein quality control for misfolded or incompletely synthesized proteins"/>
    <property type="evidence" value="ECO:0007669"/>
    <property type="project" value="TreeGrafter"/>
</dbReference>
<dbReference type="PANTHER" id="PTHR22726">
    <property type="entry name" value="METALLOENDOPEPTIDASE OMA1"/>
    <property type="match status" value="1"/>
</dbReference>
<dbReference type="Proteomes" id="UP000549394">
    <property type="component" value="Unassembled WGS sequence"/>
</dbReference>
<evidence type="ECO:0000256" key="2">
    <source>
        <dbReference type="ARBA" id="ARBA00022723"/>
    </source>
</evidence>
<keyword evidence="13" id="KW-1185">Reference proteome</keyword>
<keyword evidence="2" id="KW-0479">Metal-binding</keyword>
<evidence type="ECO:0000256" key="10">
    <source>
        <dbReference type="SAM" id="Phobius"/>
    </source>
</evidence>
<comment type="caution">
    <text evidence="12">The sequence shown here is derived from an EMBL/GenBank/DDBJ whole genome shotgun (WGS) entry which is preliminary data.</text>
</comment>
<accession>A0A7I8VHY8</accession>
<evidence type="ECO:0000256" key="3">
    <source>
        <dbReference type="ARBA" id="ARBA00022801"/>
    </source>
</evidence>
<evidence type="ECO:0000313" key="12">
    <source>
        <dbReference type="EMBL" id="CAD5115823.1"/>
    </source>
</evidence>
<dbReference type="InterPro" id="IPR001915">
    <property type="entry name" value="Peptidase_M48"/>
</dbReference>
<keyword evidence="5 9" id="KW-0482">Metalloprotease</keyword>
<evidence type="ECO:0000256" key="8">
    <source>
        <dbReference type="ARBA" id="ARBA00042978"/>
    </source>
</evidence>
<dbReference type="Pfam" id="PF01435">
    <property type="entry name" value="Peptidase_M48"/>
    <property type="match status" value="1"/>
</dbReference>
<name>A0A7I8VHY8_9ANNE</name>
<evidence type="ECO:0000256" key="1">
    <source>
        <dbReference type="ARBA" id="ARBA00022670"/>
    </source>
</evidence>
<dbReference type="Gene3D" id="3.30.2010.10">
    <property type="entry name" value="Metalloproteases ('zincins'), catalytic domain"/>
    <property type="match status" value="1"/>
</dbReference>
<evidence type="ECO:0000259" key="11">
    <source>
        <dbReference type="Pfam" id="PF01435"/>
    </source>
</evidence>
<reference evidence="12 13" key="1">
    <citation type="submission" date="2020-08" db="EMBL/GenBank/DDBJ databases">
        <authorList>
            <person name="Hejnol A."/>
        </authorList>
    </citation>
    <scope>NUCLEOTIDE SEQUENCE [LARGE SCALE GENOMIC DNA]</scope>
</reference>
<sequence length="391" mass="45308">MNRYFNHSYRISKISRSFHAFRKPKHLKLNYREPDNWNNCNKREIHPFWFIGKTIAQLSAIIGGRFTRKWYAKLSPEKKKELWKRFTWNRVGAAVAILSGGAFANYVYHTEEDPITKRKRFIAVTDDQLQRLVQVETDQILEAKKGEILGSEHPAYDKVISIANTIINRNQDIPLLRNQKWKIYITKSPDVNAMVLPNGNIFVEGGLIDLVGYGDELAFVLSHEIAHAVLKHSAEKISYAMLLDIMIITVMAFLWLFIPSDGIALISQWFYRRVVDIFMHLPYDRKLEEEADEVGLWLAAKACFDVRKGSNFWTIMSMLQKEENTEIPEWLSTHPANLKRQENLDVLMPAAIETRKACNCFPLSKNDPRIQLRMAKSLDEISKEISNPLAK</sequence>
<dbReference type="GO" id="GO:0046872">
    <property type="term" value="F:metal ion binding"/>
    <property type="evidence" value="ECO:0007669"/>
    <property type="project" value="UniProtKB-KW"/>
</dbReference>
<organism evidence="12 13">
    <name type="scientific">Dimorphilus gyrociliatus</name>
    <dbReference type="NCBI Taxonomy" id="2664684"/>
    <lineage>
        <taxon>Eukaryota</taxon>
        <taxon>Metazoa</taxon>
        <taxon>Spiralia</taxon>
        <taxon>Lophotrochozoa</taxon>
        <taxon>Annelida</taxon>
        <taxon>Polychaeta</taxon>
        <taxon>Polychaeta incertae sedis</taxon>
        <taxon>Dinophilidae</taxon>
        <taxon>Dimorphilus</taxon>
    </lineage>
</organism>
<dbReference type="GO" id="GO:0005743">
    <property type="term" value="C:mitochondrial inner membrane"/>
    <property type="evidence" value="ECO:0007669"/>
    <property type="project" value="TreeGrafter"/>
</dbReference>
<dbReference type="GO" id="GO:0004222">
    <property type="term" value="F:metalloendopeptidase activity"/>
    <property type="evidence" value="ECO:0007669"/>
    <property type="project" value="InterPro"/>
</dbReference>
<evidence type="ECO:0000313" key="13">
    <source>
        <dbReference type="Proteomes" id="UP000549394"/>
    </source>
</evidence>